<proteinExistence type="predicted"/>
<feature type="domain" description="ATP-dependent helicase CHD1-2/hrp3 HTH" evidence="5">
    <location>
        <begin position="194"/>
        <end position="249"/>
    </location>
</feature>
<feature type="compositionally biased region" description="Basic and acidic residues" evidence="3">
    <location>
        <begin position="1"/>
        <end position="27"/>
    </location>
</feature>
<dbReference type="EMBL" id="CALNXI010005608">
    <property type="protein sequence ID" value="CAH3198120.1"/>
    <property type="molecule type" value="Genomic_DNA"/>
</dbReference>
<protein>
    <recommendedName>
        <fullName evidence="8">CDH1/2 SANT-Helical linker 1 domain-containing protein</fullName>
    </recommendedName>
</protein>
<evidence type="ECO:0000259" key="4">
    <source>
        <dbReference type="Pfam" id="PF18375"/>
    </source>
</evidence>
<keyword evidence="7" id="KW-1185">Reference proteome</keyword>
<evidence type="ECO:0000256" key="1">
    <source>
        <dbReference type="ARBA" id="ARBA00023125"/>
    </source>
</evidence>
<evidence type="ECO:0000313" key="6">
    <source>
        <dbReference type="EMBL" id="CAH3198120.1"/>
    </source>
</evidence>
<dbReference type="PANTHER" id="PTHR45623">
    <property type="entry name" value="CHROMODOMAIN-HELICASE-DNA-BINDING PROTEIN 3-RELATED-RELATED"/>
    <property type="match status" value="1"/>
</dbReference>
<feature type="non-terminal residue" evidence="6">
    <location>
        <position position="1"/>
    </location>
</feature>
<dbReference type="InterPro" id="IPR056302">
    <property type="entry name" value="CHD1-2/Hrp3_HTH"/>
</dbReference>
<sequence>EEKAWSDIIPESERRKLEEEEEQKKQLELYLPKRNRKTVKKMNYGKPGNSDSEQEGRSKKARGRKKKSESESDDDSGGEGKETKRKRGRPRTIKREDVEGFNDAEIRRLESIATDAELDDKSTEDLTRLADILHNSCIKAVAEYEDKLKEDPNFDGKKRGATVRLSNVTVNAPSVLKHEEELESLTAIMPADFDERRKFRLMAPAKSVHWGVTWDVPDDSMLLVGIFEYGLGSWEAIKADESLSLTSKVTE</sequence>
<feature type="domain" description="CDH1/2 SANT-Helical linker 1" evidence="4">
    <location>
        <begin position="105"/>
        <end position="171"/>
    </location>
</feature>
<evidence type="ECO:0008006" key="8">
    <source>
        <dbReference type="Google" id="ProtNLM"/>
    </source>
</evidence>
<comment type="caution">
    <text evidence="6">The sequence shown here is derived from an EMBL/GenBank/DDBJ whole genome shotgun (WGS) entry which is preliminary data.</text>
</comment>
<evidence type="ECO:0000256" key="2">
    <source>
        <dbReference type="ARBA" id="ARBA00023242"/>
    </source>
</evidence>
<evidence type="ECO:0000256" key="3">
    <source>
        <dbReference type="SAM" id="MobiDB-lite"/>
    </source>
</evidence>
<name>A0ABN8T2M3_9CNID</name>
<dbReference type="InterPro" id="IPR040793">
    <property type="entry name" value="CDH1_2_SANT_HL1"/>
</dbReference>
<evidence type="ECO:0000313" key="7">
    <source>
        <dbReference type="Proteomes" id="UP001159427"/>
    </source>
</evidence>
<evidence type="ECO:0000259" key="5">
    <source>
        <dbReference type="Pfam" id="PF23588"/>
    </source>
</evidence>
<gene>
    <name evidence="6" type="ORF">PEVE_00035830</name>
</gene>
<reference evidence="6 7" key="1">
    <citation type="submission" date="2022-05" db="EMBL/GenBank/DDBJ databases">
        <authorList>
            <consortium name="Genoscope - CEA"/>
            <person name="William W."/>
        </authorList>
    </citation>
    <scope>NUCLEOTIDE SEQUENCE [LARGE SCALE GENOMIC DNA]</scope>
</reference>
<accession>A0ABN8T2M3</accession>
<dbReference type="PANTHER" id="PTHR45623:SF14">
    <property type="entry name" value="CHROMODOMAIN-HELICASE-DNA-BINDING PROTEIN 1"/>
    <property type="match status" value="1"/>
</dbReference>
<dbReference type="Gene3D" id="1.10.10.60">
    <property type="entry name" value="Homeodomain-like"/>
    <property type="match status" value="1"/>
</dbReference>
<keyword evidence="2" id="KW-0539">Nucleus</keyword>
<dbReference type="Pfam" id="PF23588">
    <property type="entry name" value="HTH_CHD1_Hrp3"/>
    <property type="match status" value="1"/>
</dbReference>
<organism evidence="6 7">
    <name type="scientific">Porites evermanni</name>
    <dbReference type="NCBI Taxonomy" id="104178"/>
    <lineage>
        <taxon>Eukaryota</taxon>
        <taxon>Metazoa</taxon>
        <taxon>Cnidaria</taxon>
        <taxon>Anthozoa</taxon>
        <taxon>Hexacorallia</taxon>
        <taxon>Scleractinia</taxon>
        <taxon>Fungiina</taxon>
        <taxon>Poritidae</taxon>
        <taxon>Porites</taxon>
    </lineage>
</organism>
<keyword evidence="1" id="KW-0238">DNA-binding</keyword>
<feature type="region of interest" description="Disordered" evidence="3">
    <location>
        <begin position="1"/>
        <end position="99"/>
    </location>
</feature>
<feature type="compositionally biased region" description="Basic residues" evidence="3">
    <location>
        <begin position="83"/>
        <end position="92"/>
    </location>
</feature>
<dbReference type="Pfam" id="PF18375">
    <property type="entry name" value="CDH1_2_SANT_HL1"/>
    <property type="match status" value="1"/>
</dbReference>
<dbReference type="Proteomes" id="UP001159427">
    <property type="component" value="Unassembled WGS sequence"/>
</dbReference>